<proteinExistence type="predicted"/>
<evidence type="ECO:0000313" key="2">
    <source>
        <dbReference type="EMBL" id="MEQ2282945.1"/>
    </source>
</evidence>
<dbReference type="Proteomes" id="UP001469553">
    <property type="component" value="Unassembled WGS sequence"/>
</dbReference>
<accession>A0ABV0XNA2</accession>
<evidence type="ECO:0000256" key="1">
    <source>
        <dbReference type="SAM" id="Phobius"/>
    </source>
</evidence>
<evidence type="ECO:0008006" key="4">
    <source>
        <dbReference type="Google" id="ProtNLM"/>
    </source>
</evidence>
<reference evidence="2 3" key="1">
    <citation type="submission" date="2021-06" db="EMBL/GenBank/DDBJ databases">
        <authorList>
            <person name="Palmer J.M."/>
        </authorList>
    </citation>
    <scope>NUCLEOTIDE SEQUENCE [LARGE SCALE GENOMIC DNA]</scope>
    <source>
        <strain evidence="2 3">AS_MEX2019</strain>
        <tissue evidence="2">Muscle</tissue>
    </source>
</reference>
<gene>
    <name evidence="2" type="ORF">AMECASPLE_006067</name>
</gene>
<feature type="transmembrane region" description="Helical" evidence="1">
    <location>
        <begin position="21"/>
        <end position="46"/>
    </location>
</feature>
<keyword evidence="1" id="KW-0472">Membrane</keyword>
<keyword evidence="1" id="KW-0812">Transmembrane</keyword>
<organism evidence="2 3">
    <name type="scientific">Ameca splendens</name>
    <dbReference type="NCBI Taxonomy" id="208324"/>
    <lineage>
        <taxon>Eukaryota</taxon>
        <taxon>Metazoa</taxon>
        <taxon>Chordata</taxon>
        <taxon>Craniata</taxon>
        <taxon>Vertebrata</taxon>
        <taxon>Euteleostomi</taxon>
        <taxon>Actinopterygii</taxon>
        <taxon>Neopterygii</taxon>
        <taxon>Teleostei</taxon>
        <taxon>Neoteleostei</taxon>
        <taxon>Acanthomorphata</taxon>
        <taxon>Ovalentaria</taxon>
        <taxon>Atherinomorphae</taxon>
        <taxon>Cyprinodontiformes</taxon>
        <taxon>Goodeidae</taxon>
        <taxon>Ameca</taxon>
    </lineage>
</organism>
<comment type="caution">
    <text evidence="2">The sequence shown here is derived from an EMBL/GenBank/DDBJ whole genome shotgun (WGS) entry which is preliminary data.</text>
</comment>
<evidence type="ECO:0000313" key="3">
    <source>
        <dbReference type="Proteomes" id="UP001469553"/>
    </source>
</evidence>
<sequence>MTKNNINFSVVRLGLRSHFFLINQCCFKTLLFLLFSLSDCLILTHLKGVPDTMPHDWFIHNCYIAGPTTVWQLGVVLFEILHKKLFKTTSFLSNKLKISKRLSKSEPITCPHISQHK</sequence>
<feature type="transmembrane region" description="Helical" evidence="1">
    <location>
        <begin position="58"/>
        <end position="81"/>
    </location>
</feature>
<keyword evidence="1" id="KW-1133">Transmembrane helix</keyword>
<protein>
    <recommendedName>
        <fullName evidence="4">Protein kinase domain-containing protein</fullName>
    </recommendedName>
</protein>
<dbReference type="EMBL" id="JAHRIP010009691">
    <property type="protein sequence ID" value="MEQ2282945.1"/>
    <property type="molecule type" value="Genomic_DNA"/>
</dbReference>
<name>A0ABV0XNA2_9TELE</name>
<keyword evidence="3" id="KW-1185">Reference proteome</keyword>